<reference evidence="5 6" key="1">
    <citation type="journal article" date="2004" name="Syst. Appl. Microbiol.">
        <title>Cryptoendolithic actinomycetes from antarctic sandstone rock samples: Micromonospora endolithica sp. nov. and two isolates related to Micromonospora coerulea Jensen 1932.</title>
        <authorList>
            <person name="Hirsch P."/>
            <person name="Mevs U."/>
            <person name="Kroppenstedt R.M."/>
            <person name="Schumann P."/>
            <person name="Stackebrandt E."/>
        </authorList>
    </citation>
    <scope>NUCLEOTIDE SEQUENCE [LARGE SCALE GENOMIC DNA]</scope>
    <source>
        <strain evidence="5 6">JCM 12677</strain>
    </source>
</reference>
<protein>
    <submittedName>
        <fullName evidence="5">Gfo/Idh/MocA family oxidoreductase</fullName>
    </submittedName>
</protein>
<dbReference type="InterPro" id="IPR055170">
    <property type="entry name" value="GFO_IDH_MocA-like_dom"/>
</dbReference>
<proteinExistence type="inferred from homology"/>
<dbReference type="GO" id="GO:0000166">
    <property type="term" value="F:nucleotide binding"/>
    <property type="evidence" value="ECO:0007669"/>
    <property type="project" value="InterPro"/>
</dbReference>
<dbReference type="Gene3D" id="3.40.50.720">
    <property type="entry name" value="NAD(P)-binding Rossmann-like Domain"/>
    <property type="match status" value="1"/>
</dbReference>
<evidence type="ECO:0000259" key="4">
    <source>
        <dbReference type="Pfam" id="PF22725"/>
    </source>
</evidence>
<dbReference type="PANTHER" id="PTHR22604">
    <property type="entry name" value="OXIDOREDUCTASES"/>
    <property type="match status" value="1"/>
</dbReference>
<evidence type="ECO:0000259" key="3">
    <source>
        <dbReference type="Pfam" id="PF01408"/>
    </source>
</evidence>
<dbReference type="RefSeq" id="WP_120723470.1">
    <property type="nucleotide sequence ID" value="NZ_RBAK01000001.1"/>
</dbReference>
<evidence type="ECO:0000256" key="1">
    <source>
        <dbReference type="ARBA" id="ARBA00010928"/>
    </source>
</evidence>
<dbReference type="PANTHER" id="PTHR22604:SF105">
    <property type="entry name" value="TRANS-1,2-DIHYDROBENZENE-1,2-DIOL DEHYDROGENASE"/>
    <property type="match status" value="1"/>
</dbReference>
<keyword evidence="2" id="KW-0560">Oxidoreductase</keyword>
<comment type="caution">
    <text evidence="5">The sequence shown here is derived from an EMBL/GenBank/DDBJ whole genome shotgun (WGS) entry which is preliminary data.</text>
</comment>
<dbReference type="Gene3D" id="3.30.360.10">
    <property type="entry name" value="Dihydrodipicolinate Reductase, domain 2"/>
    <property type="match status" value="1"/>
</dbReference>
<name>A0A3A9ZPU7_9ACTN</name>
<dbReference type="Pfam" id="PF22725">
    <property type="entry name" value="GFO_IDH_MocA_C3"/>
    <property type="match status" value="1"/>
</dbReference>
<feature type="domain" description="GFO/IDH/MocA-like oxidoreductase" evidence="4">
    <location>
        <begin position="134"/>
        <end position="247"/>
    </location>
</feature>
<evidence type="ECO:0000313" key="5">
    <source>
        <dbReference type="EMBL" id="RKN50252.1"/>
    </source>
</evidence>
<evidence type="ECO:0000256" key="2">
    <source>
        <dbReference type="ARBA" id="ARBA00023002"/>
    </source>
</evidence>
<dbReference type="SUPFAM" id="SSF55347">
    <property type="entry name" value="Glyceraldehyde-3-phosphate dehydrogenase-like, C-terminal domain"/>
    <property type="match status" value="1"/>
</dbReference>
<dbReference type="EMBL" id="RBAK01000001">
    <property type="protein sequence ID" value="RKN50252.1"/>
    <property type="molecule type" value="Genomic_DNA"/>
</dbReference>
<gene>
    <name evidence="5" type="ORF">D7223_00030</name>
</gene>
<dbReference type="Pfam" id="PF01408">
    <property type="entry name" value="GFO_IDH_MocA"/>
    <property type="match status" value="1"/>
</dbReference>
<dbReference type="SUPFAM" id="SSF51735">
    <property type="entry name" value="NAD(P)-binding Rossmann-fold domains"/>
    <property type="match status" value="1"/>
</dbReference>
<organism evidence="5 6">
    <name type="scientific">Micromonospora endolithica</name>
    <dbReference type="NCBI Taxonomy" id="230091"/>
    <lineage>
        <taxon>Bacteria</taxon>
        <taxon>Bacillati</taxon>
        <taxon>Actinomycetota</taxon>
        <taxon>Actinomycetes</taxon>
        <taxon>Micromonosporales</taxon>
        <taxon>Micromonosporaceae</taxon>
        <taxon>Micromonospora</taxon>
    </lineage>
</organism>
<dbReference type="GO" id="GO:0016491">
    <property type="term" value="F:oxidoreductase activity"/>
    <property type="evidence" value="ECO:0007669"/>
    <property type="project" value="UniProtKB-KW"/>
</dbReference>
<dbReference type="OrthoDB" id="9815825at2"/>
<accession>A0A3A9ZPU7</accession>
<sequence>MTPVRLGIMGCASIARRRILPAASALDEVDVVAVASRDLAKADLFAARFGGRAVQGYARMLEMPDVDAVYIALPAALHAPWVEAALEAGKHVLAEKPLTTEVDRTEELMALAFGKRLVLTENVMFIHHHQHVVVRRLIRDGAIGEVREMRAAFTIPELPPDDIRYRADLGGGALLDIGLYPVRAAVHHLGGRLEVAEATLTSHDRFPVEDGGSAVLHGPRGVRAVLTFGMRHAYASRYEVIGDRGRVVVDRAFTPPADFHPVLRLERHGRGHRGGVEEIRLPAEDQVALALRSFATAVRRGAAPDEDTLRQARLLEAIRTKAGPAEPRASGS</sequence>
<dbReference type="AlphaFoldDB" id="A0A3A9ZPU7"/>
<keyword evidence="6" id="KW-1185">Reference proteome</keyword>
<comment type="similarity">
    <text evidence="1">Belongs to the Gfo/Idh/MocA family.</text>
</comment>
<evidence type="ECO:0000313" key="6">
    <source>
        <dbReference type="Proteomes" id="UP000281726"/>
    </source>
</evidence>
<dbReference type="InterPro" id="IPR050984">
    <property type="entry name" value="Gfo/Idh/MocA_domain"/>
</dbReference>
<dbReference type="Proteomes" id="UP000281726">
    <property type="component" value="Unassembled WGS sequence"/>
</dbReference>
<dbReference type="InterPro" id="IPR036291">
    <property type="entry name" value="NAD(P)-bd_dom_sf"/>
</dbReference>
<feature type="domain" description="Gfo/Idh/MocA-like oxidoreductase N-terminal" evidence="3">
    <location>
        <begin position="5"/>
        <end position="120"/>
    </location>
</feature>
<dbReference type="InterPro" id="IPR000683">
    <property type="entry name" value="Gfo/Idh/MocA-like_OxRdtase_N"/>
</dbReference>